<keyword evidence="2" id="KW-1133">Transmembrane helix</keyword>
<feature type="transmembrane region" description="Helical" evidence="2">
    <location>
        <begin position="6"/>
        <end position="24"/>
    </location>
</feature>
<accession>A0ABD5W1I7</accession>
<dbReference type="EMBL" id="JBHSZI010000001">
    <property type="protein sequence ID" value="MFC7058619.1"/>
    <property type="molecule type" value="Genomic_DNA"/>
</dbReference>
<evidence type="ECO:0000256" key="1">
    <source>
        <dbReference type="SAM" id="MobiDB-lite"/>
    </source>
</evidence>
<feature type="transmembrane region" description="Helical" evidence="2">
    <location>
        <begin position="125"/>
        <end position="146"/>
    </location>
</feature>
<dbReference type="RefSeq" id="WP_382185547.1">
    <property type="nucleotide sequence ID" value="NZ_JBHSZI010000001.1"/>
</dbReference>
<keyword evidence="2" id="KW-0472">Membrane</keyword>
<evidence type="ECO:0000256" key="2">
    <source>
        <dbReference type="SAM" id="Phobius"/>
    </source>
</evidence>
<feature type="transmembrane region" description="Helical" evidence="2">
    <location>
        <begin position="158"/>
        <end position="180"/>
    </location>
</feature>
<dbReference type="AlphaFoldDB" id="A0ABD5W1I7"/>
<feature type="region of interest" description="Disordered" evidence="1">
    <location>
        <begin position="371"/>
        <end position="407"/>
    </location>
</feature>
<protein>
    <submittedName>
        <fullName evidence="3">Uncharacterized protein</fullName>
    </submittedName>
</protein>
<reference evidence="3 4" key="1">
    <citation type="journal article" date="2019" name="Int. J. Syst. Evol. Microbiol.">
        <title>The Global Catalogue of Microorganisms (GCM) 10K type strain sequencing project: providing services to taxonomists for standard genome sequencing and annotation.</title>
        <authorList>
            <consortium name="The Broad Institute Genomics Platform"/>
            <consortium name="The Broad Institute Genome Sequencing Center for Infectious Disease"/>
            <person name="Wu L."/>
            <person name="Ma J."/>
        </authorList>
    </citation>
    <scope>NUCLEOTIDE SEQUENCE [LARGE SCALE GENOMIC DNA]</scope>
    <source>
        <strain evidence="3 4">JCM 30072</strain>
    </source>
</reference>
<comment type="caution">
    <text evidence="3">The sequence shown here is derived from an EMBL/GenBank/DDBJ whole genome shotgun (WGS) entry which is preliminary data.</text>
</comment>
<sequence length="407" mass="43715">MATHVSLILFLAVVAGFVLAGIGVDGYRRWEHPGSGLVAGYLALCGLIPIASLSFAVVNSETLPTLVFLGLWCLSTVVWFLFALQYTGSYTRQRPLLAVVLLVPSLVLVPWLVEPVGSAGATASALSAVALSTYSAFALIGSLLVFRSTVLDEYISLSSGSVLVVLGIAPSLTVTLFGQLTDQDVTLLSASIFAAGFGISAVAAVLAVFRYGIFDPVPTAGLVGERAMLRETDDLVAIVDTDDRVLSLNERVRATVVEESTPLGTDIERVLGHTSQRFAERDTIDLDTARGVRQFDSQVSQLTDGHGRELGAIVSLRDVTDRELRKQRLEVFNRILGHNIRNEVSVITANAEVVADQTEDDLATRLDTAIDAADSLDSQDESPANRGDSRGRRATTVRTRRVPQRPH</sequence>
<proteinExistence type="predicted"/>
<keyword evidence="2" id="KW-0812">Transmembrane</keyword>
<feature type="compositionally biased region" description="Basic residues" evidence="1">
    <location>
        <begin position="392"/>
        <end position="407"/>
    </location>
</feature>
<feature type="transmembrane region" description="Helical" evidence="2">
    <location>
        <begin position="36"/>
        <end position="57"/>
    </location>
</feature>
<gene>
    <name evidence="3" type="ORF">ACFQQG_11065</name>
</gene>
<feature type="transmembrane region" description="Helical" evidence="2">
    <location>
        <begin position="96"/>
        <end position="113"/>
    </location>
</feature>
<organism evidence="3 4">
    <name type="scientific">Halovenus salina</name>
    <dbReference type="NCBI Taxonomy" id="1510225"/>
    <lineage>
        <taxon>Archaea</taxon>
        <taxon>Methanobacteriati</taxon>
        <taxon>Methanobacteriota</taxon>
        <taxon>Stenosarchaea group</taxon>
        <taxon>Halobacteria</taxon>
        <taxon>Halobacteriales</taxon>
        <taxon>Haloarculaceae</taxon>
        <taxon>Halovenus</taxon>
    </lineage>
</organism>
<name>A0ABD5W1I7_9EURY</name>
<evidence type="ECO:0000313" key="4">
    <source>
        <dbReference type="Proteomes" id="UP001596445"/>
    </source>
</evidence>
<dbReference type="Gene3D" id="3.30.450.20">
    <property type="entry name" value="PAS domain"/>
    <property type="match status" value="1"/>
</dbReference>
<dbReference type="Proteomes" id="UP001596445">
    <property type="component" value="Unassembled WGS sequence"/>
</dbReference>
<feature type="transmembrane region" description="Helical" evidence="2">
    <location>
        <begin position="63"/>
        <end position="84"/>
    </location>
</feature>
<feature type="transmembrane region" description="Helical" evidence="2">
    <location>
        <begin position="186"/>
        <end position="209"/>
    </location>
</feature>
<keyword evidence="4" id="KW-1185">Reference proteome</keyword>
<evidence type="ECO:0000313" key="3">
    <source>
        <dbReference type="EMBL" id="MFC7058619.1"/>
    </source>
</evidence>